<comment type="caution">
    <text evidence="1">The sequence shown here is derived from an EMBL/GenBank/DDBJ whole genome shotgun (WGS) entry which is preliminary data.</text>
</comment>
<dbReference type="EMBL" id="JAZBJM010000002">
    <property type="protein sequence ID" value="MEM0517762.1"/>
    <property type="molecule type" value="Genomic_DNA"/>
</dbReference>
<reference evidence="1 4" key="1">
    <citation type="submission" date="2024-01" db="EMBL/GenBank/DDBJ databases">
        <title>Aequorivita flavus sp. nov., isolated from deep-sea sediment.</title>
        <authorList>
            <person name="Chen X."/>
        </authorList>
    </citation>
    <scope>NUCLEOTIDE SEQUENCE</scope>
    <source>
        <strain evidence="1">MCCC 1A16923</strain>
        <strain evidence="2 4">MCCC 1A16935</strain>
    </source>
</reference>
<evidence type="ECO:0000313" key="3">
    <source>
        <dbReference type="Proteomes" id="UP001388259"/>
    </source>
</evidence>
<protein>
    <submittedName>
        <fullName evidence="1">M43 family zinc metalloprotease</fullName>
    </submittedName>
</protein>
<keyword evidence="1" id="KW-0482">Metalloprotease</keyword>
<proteinExistence type="predicted"/>
<dbReference type="EMBL" id="JBANCF010000002">
    <property type="protein sequence ID" value="MEM0572431.1"/>
    <property type="molecule type" value="Genomic_DNA"/>
</dbReference>
<dbReference type="Proteomes" id="UP001390963">
    <property type="component" value="Unassembled WGS sequence"/>
</dbReference>
<dbReference type="GO" id="GO:0008237">
    <property type="term" value="F:metallopeptidase activity"/>
    <property type="evidence" value="ECO:0007669"/>
    <property type="project" value="UniProtKB-KW"/>
</dbReference>
<gene>
    <name evidence="2" type="ORF">VZD24_02785</name>
    <name evidence="1" type="ORF">VZD85_05320</name>
</gene>
<keyword evidence="1" id="KW-0645">Protease</keyword>
<dbReference type="Proteomes" id="UP001388259">
    <property type="component" value="Unassembled WGS sequence"/>
</dbReference>
<keyword evidence="1" id="KW-0378">Hydrolase</keyword>
<dbReference type="Gene3D" id="3.40.390.10">
    <property type="entry name" value="Collagenase (Catalytic Domain)"/>
    <property type="match status" value="1"/>
</dbReference>
<dbReference type="SUPFAM" id="SSF55486">
    <property type="entry name" value="Metalloproteases ('zincins'), catalytic domain"/>
    <property type="match status" value="1"/>
</dbReference>
<evidence type="ECO:0000313" key="1">
    <source>
        <dbReference type="EMBL" id="MEM0517762.1"/>
    </source>
</evidence>
<dbReference type="AlphaFoldDB" id="A0AB35YU59"/>
<dbReference type="InterPro" id="IPR024079">
    <property type="entry name" value="MetalloPept_cat_dom_sf"/>
</dbReference>
<organism evidence="1 3">
    <name type="scientific">Aequorivita flava</name>
    <dbReference type="NCBI Taxonomy" id="3114371"/>
    <lineage>
        <taxon>Bacteria</taxon>
        <taxon>Pseudomonadati</taxon>
        <taxon>Bacteroidota</taxon>
        <taxon>Flavobacteriia</taxon>
        <taxon>Flavobacteriales</taxon>
        <taxon>Flavobacteriaceae</taxon>
        <taxon>Aequorivita</taxon>
    </lineage>
</organism>
<sequence length="489" mass="55831">MKTIIFNKSRTALFPIFLCLFIGYNSSLFAQINDQIELKCASDFSLSTNWCDEQFSKSVDQNYLDTFEPVVFNIFFWRIVQDNGNPGPEHINEQDVLKAVAKMNIIFNQYNIFFKYRGFDDIESTAIYIPEKPSDLANWIDEYPGPSEDVINPNTLNMYIPYDFVQNYGGSATLFGTRSIVKRELFTTWGMIHELGHNMGLVHTFQFYNVPPGEEDECEHVTRVETDPDYNADTNGDRVTDTAATLILRAYNTDDQTCEYLGNDADCQGDPYQIFDEDVRNYMNYVPEVLACGHIFSVGQAIRMREAIDIDCYGKYAAVMTYDVASLYEPYKGDYYLVGPTMPTHKPLFQPGFDYRFVSCECDCPQPIEYGNTNFTYNNFNIVSSIDADEPRYDIIVHPNHAAIRILQLEENTTQPQRCYDNNNRAPSGGDILKFNDGIFNTNVTVTPKDSLGINDPQLINDLDPGLYNIIKEYDDGGTEETVILKSNN</sequence>
<name>A0AB35YU59_9FLAO</name>
<keyword evidence="4" id="KW-1185">Reference proteome</keyword>
<dbReference type="RefSeq" id="WP_279449898.1">
    <property type="nucleotide sequence ID" value="NZ_JAZBJM010000002.1"/>
</dbReference>
<evidence type="ECO:0000313" key="4">
    <source>
        <dbReference type="Proteomes" id="UP001390963"/>
    </source>
</evidence>
<accession>A0AB35YU59</accession>
<evidence type="ECO:0000313" key="2">
    <source>
        <dbReference type="EMBL" id="MEM0572431.1"/>
    </source>
</evidence>